<protein>
    <recommendedName>
        <fullName evidence="3">BIG2 domain-containing protein</fullName>
    </recommendedName>
</protein>
<sequence length="81" mass="8326">MPSDTVLILNTTDRNKATLTLTGDWSDGTTGVDVTAEAMWHSTNSRIATVVDGQVTALEAGTAVIKAVLGGSVIAIPVTVE</sequence>
<dbReference type="Proteomes" id="UP000677918">
    <property type="component" value="Unassembled WGS sequence"/>
</dbReference>
<name>A0A8J4H5I1_9BACL</name>
<keyword evidence="2" id="KW-1185">Reference proteome</keyword>
<evidence type="ECO:0008006" key="3">
    <source>
        <dbReference type="Google" id="ProtNLM"/>
    </source>
</evidence>
<evidence type="ECO:0000313" key="1">
    <source>
        <dbReference type="EMBL" id="GIQ71342.1"/>
    </source>
</evidence>
<proteinExistence type="predicted"/>
<dbReference type="SUPFAM" id="SSF49373">
    <property type="entry name" value="Invasin/intimin cell-adhesion fragments"/>
    <property type="match status" value="1"/>
</dbReference>
<comment type="caution">
    <text evidence="1">The sequence shown here is derived from an EMBL/GenBank/DDBJ whole genome shotgun (WGS) entry which is preliminary data.</text>
</comment>
<accession>A0A8J4H5I1</accession>
<evidence type="ECO:0000313" key="2">
    <source>
        <dbReference type="Proteomes" id="UP000677918"/>
    </source>
</evidence>
<organism evidence="1 2">
    <name type="scientific">Xylanibacillus composti</name>
    <dbReference type="NCBI Taxonomy" id="1572762"/>
    <lineage>
        <taxon>Bacteria</taxon>
        <taxon>Bacillati</taxon>
        <taxon>Bacillota</taxon>
        <taxon>Bacilli</taxon>
        <taxon>Bacillales</taxon>
        <taxon>Paenibacillaceae</taxon>
        <taxon>Xylanibacillus</taxon>
    </lineage>
</organism>
<gene>
    <name evidence="1" type="ORF">XYCOK13_41660</name>
</gene>
<dbReference type="InterPro" id="IPR008964">
    <property type="entry name" value="Invasin/intimin_cell_adhesion"/>
</dbReference>
<dbReference type="AlphaFoldDB" id="A0A8J4H5I1"/>
<dbReference type="EMBL" id="BOVK01000081">
    <property type="protein sequence ID" value="GIQ71342.1"/>
    <property type="molecule type" value="Genomic_DNA"/>
</dbReference>
<dbReference type="Gene3D" id="2.60.40.1080">
    <property type="match status" value="1"/>
</dbReference>
<reference evidence="1" key="1">
    <citation type="submission" date="2021-04" db="EMBL/GenBank/DDBJ databases">
        <title>Draft genome sequence of Xylanibacillus composti strain K13.</title>
        <authorList>
            <person name="Uke A."/>
            <person name="Chhe C."/>
            <person name="Baramee S."/>
            <person name="Kosugi A."/>
        </authorList>
    </citation>
    <scope>NUCLEOTIDE SEQUENCE</scope>
    <source>
        <strain evidence="1">K13</strain>
    </source>
</reference>